<protein>
    <recommendedName>
        <fullName evidence="3">Metal-binding protein</fullName>
    </recommendedName>
</protein>
<keyword evidence="2" id="KW-1185">Reference proteome</keyword>
<name>A0ABZ3IX30_SPOA4</name>
<dbReference type="RefSeq" id="WP_093794189.1">
    <property type="nucleotide sequence ID" value="NZ_CP155571.1"/>
</dbReference>
<reference evidence="1" key="1">
    <citation type="submission" date="2024-05" db="EMBL/GenBank/DDBJ databases">
        <title>Isolation and characterization of Sporomusa carbonis sp. nov., a carboxydotrophic hydrogenogen in the genus of Sporomusa isolated from a charcoal burning pile.</title>
        <authorList>
            <person name="Boeer T."/>
            <person name="Rosenbaum F."/>
            <person name="Eysell L."/>
            <person name="Mueller V."/>
            <person name="Daniel R."/>
            <person name="Poehlein A."/>
        </authorList>
    </citation>
    <scope>NUCLEOTIDE SEQUENCE [LARGE SCALE GENOMIC DNA]</scope>
    <source>
        <strain evidence="1">DSM 3132</strain>
    </source>
</reference>
<sequence>MKCTQCKHNDCYHAGKNCTGFDAEDIKAIYAGEDKRIMTAATCIEGRNYMKMCRLEESVAFAQELGVKKIGLAFCIGLVKETKVIAAYFEKYFEVHSVCCKICGISKKHLDLEQIHADKFEAMCNPKIQAKVLADARTELNFSIGLCVGHDILFQRASATPVSCLVAKDRVLAHNPLGAVYSRYWRRKLGIDDGETRA</sequence>
<evidence type="ECO:0008006" key="3">
    <source>
        <dbReference type="Google" id="ProtNLM"/>
    </source>
</evidence>
<dbReference type="Proteomes" id="UP000216052">
    <property type="component" value="Chromosome"/>
</dbReference>
<evidence type="ECO:0000313" key="1">
    <source>
        <dbReference type="EMBL" id="XFO70629.1"/>
    </source>
</evidence>
<dbReference type="InterPro" id="IPR014997">
    <property type="entry name" value="DUF1847"/>
</dbReference>
<gene>
    <name evidence="1" type="ORF">SPACI_006280</name>
</gene>
<organism evidence="1 2">
    <name type="scientific">Sporomusa acidovorans (strain ATCC 49682 / DSM 3132 / Mol)</name>
    <dbReference type="NCBI Taxonomy" id="1123286"/>
    <lineage>
        <taxon>Bacteria</taxon>
        <taxon>Bacillati</taxon>
        <taxon>Bacillota</taxon>
        <taxon>Negativicutes</taxon>
        <taxon>Selenomonadales</taxon>
        <taxon>Sporomusaceae</taxon>
        <taxon>Sporomusa</taxon>
    </lineage>
</organism>
<dbReference type="Pfam" id="PF08901">
    <property type="entry name" value="DUF1847"/>
    <property type="match status" value="1"/>
</dbReference>
<dbReference type="EMBL" id="CP155571">
    <property type="protein sequence ID" value="XFO70629.1"/>
    <property type="molecule type" value="Genomic_DNA"/>
</dbReference>
<proteinExistence type="predicted"/>
<evidence type="ECO:0000313" key="2">
    <source>
        <dbReference type="Proteomes" id="UP000216052"/>
    </source>
</evidence>
<accession>A0ABZ3IX30</accession>